<evidence type="ECO:0000313" key="3">
    <source>
        <dbReference type="Proteomes" id="UP000319828"/>
    </source>
</evidence>
<dbReference type="RefSeq" id="WP_144388463.1">
    <property type="nucleotide sequence ID" value="NZ_CANNCB010000011.1"/>
</dbReference>
<dbReference type="SUPFAM" id="SSF51261">
    <property type="entry name" value="Duplicated hybrid motif"/>
    <property type="match status" value="1"/>
</dbReference>
<protein>
    <submittedName>
        <fullName evidence="2">Peptidoglycan DD-metalloendopeptidase family protein</fullName>
    </submittedName>
</protein>
<reference evidence="2 3" key="1">
    <citation type="submission" date="2019-07" db="EMBL/GenBank/DDBJ databases">
        <title>The draft genome sequence of Vibrio algivorus M1486.</title>
        <authorList>
            <person name="Meng X."/>
        </authorList>
    </citation>
    <scope>NUCLEOTIDE SEQUENCE [LARGE SCALE GENOMIC DNA]</scope>
    <source>
        <strain evidence="2 3">M1486</strain>
    </source>
</reference>
<dbReference type="Proteomes" id="UP000319828">
    <property type="component" value="Unassembled WGS sequence"/>
</dbReference>
<dbReference type="InterPro" id="IPR050570">
    <property type="entry name" value="Cell_wall_metabolism_enzyme"/>
</dbReference>
<dbReference type="Pfam" id="PF01551">
    <property type="entry name" value="Peptidase_M23"/>
    <property type="match status" value="1"/>
</dbReference>
<proteinExistence type="predicted"/>
<name>A0A557P4Z4_9VIBR</name>
<gene>
    <name evidence="2" type="ORF">FOF44_11490</name>
</gene>
<evidence type="ECO:0000313" key="2">
    <source>
        <dbReference type="EMBL" id="TVO35704.1"/>
    </source>
</evidence>
<dbReference type="AlphaFoldDB" id="A0A557P4Z4"/>
<dbReference type="CDD" id="cd12797">
    <property type="entry name" value="M23_peptidase"/>
    <property type="match status" value="1"/>
</dbReference>
<dbReference type="OrthoDB" id="9801052at2"/>
<sequence length="222" mass="25066">MTFESILRNHQFHPILDSKYQFGKGLIVDLSPSSNIWTKVNEQHDFSAEIKRLVTETGAVVEIGRYAEQRMIYQDTDNFSGNESRTLHIGIDLGIPAGNCVFSPLDGEVFGFANHQQQGDYGPIIILRHELEGYVFHTLYGHLATSSLSILQCGQFIKAGEAFATIGESHENGGWASHLHFQIIRDMEKYQNDYPGVVDPIHTNFYLNNCPNPNLILKRNDI</sequence>
<comment type="caution">
    <text evidence="2">The sequence shown here is derived from an EMBL/GenBank/DDBJ whole genome shotgun (WGS) entry which is preliminary data.</text>
</comment>
<dbReference type="GO" id="GO:0004222">
    <property type="term" value="F:metalloendopeptidase activity"/>
    <property type="evidence" value="ECO:0007669"/>
    <property type="project" value="TreeGrafter"/>
</dbReference>
<dbReference type="Gene3D" id="2.70.70.10">
    <property type="entry name" value="Glucose Permease (Domain IIA)"/>
    <property type="match status" value="1"/>
</dbReference>
<dbReference type="PANTHER" id="PTHR21666:SF270">
    <property type="entry name" value="MUREIN HYDROLASE ACTIVATOR ENVC"/>
    <property type="match status" value="1"/>
</dbReference>
<dbReference type="PANTHER" id="PTHR21666">
    <property type="entry name" value="PEPTIDASE-RELATED"/>
    <property type="match status" value="1"/>
</dbReference>
<dbReference type="InterPro" id="IPR011055">
    <property type="entry name" value="Dup_hybrid_motif"/>
</dbReference>
<accession>A0A557P4Z4</accession>
<feature type="domain" description="M23ase beta-sheet core" evidence="1">
    <location>
        <begin position="87"/>
        <end position="187"/>
    </location>
</feature>
<dbReference type="InterPro" id="IPR016047">
    <property type="entry name" value="M23ase_b-sheet_dom"/>
</dbReference>
<evidence type="ECO:0000259" key="1">
    <source>
        <dbReference type="Pfam" id="PF01551"/>
    </source>
</evidence>
<organism evidence="2 3">
    <name type="scientific">Vibrio algivorus</name>
    <dbReference type="NCBI Taxonomy" id="1667024"/>
    <lineage>
        <taxon>Bacteria</taxon>
        <taxon>Pseudomonadati</taxon>
        <taxon>Pseudomonadota</taxon>
        <taxon>Gammaproteobacteria</taxon>
        <taxon>Vibrionales</taxon>
        <taxon>Vibrionaceae</taxon>
        <taxon>Vibrio</taxon>
    </lineage>
</organism>
<dbReference type="EMBL" id="VMKJ01000023">
    <property type="protein sequence ID" value="TVO35704.1"/>
    <property type="molecule type" value="Genomic_DNA"/>
</dbReference>